<dbReference type="InterPro" id="IPR012310">
    <property type="entry name" value="DNA_ligase_ATP-dep_cent"/>
</dbReference>
<evidence type="ECO:0000256" key="16">
    <source>
        <dbReference type="ARBA" id="ARBA00023204"/>
    </source>
</evidence>
<dbReference type="Gene3D" id="2.40.50.140">
    <property type="entry name" value="Nucleic acid-binding proteins"/>
    <property type="match status" value="1"/>
</dbReference>
<dbReference type="CDD" id="cd04862">
    <property type="entry name" value="PaeLigD_Pol_like"/>
    <property type="match status" value="1"/>
</dbReference>
<protein>
    <recommendedName>
        <fullName evidence="2">DNA ligase (ATP)</fullName>
        <ecNumber evidence="2">6.5.1.1</ecNumber>
    </recommendedName>
    <alternativeName>
        <fullName evidence="19">NHEJ DNA polymerase</fullName>
    </alternativeName>
</protein>
<dbReference type="EMBL" id="JAZHOF010000011">
    <property type="protein sequence ID" value="MEJ8574334.1"/>
    <property type="molecule type" value="Genomic_DNA"/>
</dbReference>
<sequence length="848" mass="93741">MSDRAGTLEEYNARRDFGRTREPKGKRARRRKSGLRFLVQRHDARREHYDFRLEWDGVLKSWAVTKGPSLDPADKRLAVRTEDHPMAYGDFEGTIPKGEYGAGTVMLWDTGTWEPIDDPATGLDAGKMHFRLDGERMKGEWILIRMKPRGNEKRENWLLMKADDEDASTGRALIERFTKSVTTGRTLRQIAGSGNEWTGADDGAVKPAGKAAASPRNGKSARSRKPARLPGFEKPQLARLVSDVPAGEDWLHEMKFDGYRCLVAVAGGKARCYTRSGLDWTDRFQPVADACARLDCDAALIDGEVVAADTSGASQFSSLQQALKDGGSLRYYAFDLLSLDGADLRGKPLLDRKEALKTLLESVAADKTVQYSEHVRGNGDKVFQSVCKAGREGIIAKKADAPYAGRRAGTWLKIKCTRRQEFVIGGYSPSDKKGRQFASLLLGTYEGSELRYRGRVGTGFSEATMDDISARLAALERKTSPFAEVPREFARDAVWVTPKLVAEVDFTEFTSDGHVRHGSFLGLRDDKKAKAVTLEKPKSDKSAKSGSAGSEADPDKVLGVHISSADRVVYPQQGVTKIDLARYYEAVSERMLPLVENRLLSLVRCPQGRNRSCFYQKHASEGFPDAIRQMDVRESSGGTDSYMYVTDGAGIVSAVQMGTLEFHIWWSRVDALEKPDRLVFDLDPDEGLSFSDVRTAAFDLRDRLSDLGLKSVPLVTGGKGVHVVVPLTRRASGEEAKGFAEAFARSFAADEPERFTATMSKAKRKGRIFIDWLRNERGSTAIAPYSTRSREGAPVATPIDWDELTSLKAANVFRVADVIERVQGPDPWAEAAGWRQSISKKVLEAVAR</sequence>
<keyword evidence="12" id="KW-0067">ATP-binding</keyword>
<keyword evidence="8" id="KW-0547">Nucleotide-binding</keyword>
<reference evidence="23 24" key="1">
    <citation type="submission" date="2024-02" db="EMBL/GenBank/DDBJ databases">
        <title>Genome analysis and characterization of Microbaculum marinisediminis sp. nov., isolated from marine sediment.</title>
        <authorList>
            <person name="Du Z.-J."/>
            <person name="Ye Y.-Q."/>
            <person name="Zhang Z.-R."/>
            <person name="Yuan S.-M."/>
            <person name="Zhang X.-Y."/>
        </authorList>
    </citation>
    <scope>NUCLEOTIDE SEQUENCE [LARGE SCALE GENOMIC DNA]</scope>
    <source>
        <strain evidence="23 24">SDUM1044001</strain>
    </source>
</reference>
<evidence type="ECO:0000256" key="19">
    <source>
        <dbReference type="ARBA" id="ARBA00029943"/>
    </source>
</evidence>
<evidence type="ECO:0000256" key="21">
    <source>
        <dbReference type="SAM" id="MobiDB-lite"/>
    </source>
</evidence>
<dbReference type="Pfam" id="PF04679">
    <property type="entry name" value="DNA_ligase_A_C"/>
    <property type="match status" value="1"/>
</dbReference>
<dbReference type="NCBIfam" id="NF004628">
    <property type="entry name" value="PRK05972.1"/>
    <property type="match status" value="1"/>
</dbReference>
<keyword evidence="17" id="KW-0464">Manganese</keyword>
<dbReference type="InterPro" id="IPR012309">
    <property type="entry name" value="DNA_ligase_ATP-dep_C"/>
</dbReference>
<keyword evidence="7" id="KW-0479">Metal-binding</keyword>
<dbReference type="AlphaFoldDB" id="A0AAW9RL82"/>
<keyword evidence="13" id="KW-0239">DNA-directed DNA polymerase</keyword>
<dbReference type="NCBIfam" id="TIGR02778">
    <property type="entry name" value="ligD_pol"/>
    <property type="match status" value="1"/>
</dbReference>
<feature type="domain" description="ATP-dependent DNA ligase family profile" evidence="22">
    <location>
        <begin position="331"/>
        <end position="446"/>
    </location>
</feature>
<evidence type="ECO:0000256" key="11">
    <source>
        <dbReference type="ARBA" id="ARBA00022839"/>
    </source>
</evidence>
<dbReference type="CDD" id="cd07971">
    <property type="entry name" value="OBF_DNA_ligase_LigD"/>
    <property type="match status" value="1"/>
</dbReference>
<dbReference type="SUPFAM" id="SSF56091">
    <property type="entry name" value="DNA ligase/mRNA capping enzyme, catalytic domain"/>
    <property type="match status" value="1"/>
</dbReference>
<dbReference type="EC" id="6.5.1.1" evidence="2"/>
<keyword evidence="4" id="KW-0808">Transferase</keyword>
<evidence type="ECO:0000313" key="24">
    <source>
        <dbReference type="Proteomes" id="UP001378188"/>
    </source>
</evidence>
<organism evidence="23 24">
    <name type="scientific">Microbaculum marinum</name>
    <dbReference type="NCBI Taxonomy" id="1764581"/>
    <lineage>
        <taxon>Bacteria</taxon>
        <taxon>Pseudomonadati</taxon>
        <taxon>Pseudomonadota</taxon>
        <taxon>Alphaproteobacteria</taxon>
        <taxon>Hyphomicrobiales</taxon>
        <taxon>Tepidamorphaceae</taxon>
        <taxon>Microbaculum</taxon>
    </lineage>
</organism>
<dbReference type="SUPFAM" id="SSF50249">
    <property type="entry name" value="Nucleic acid-binding proteins"/>
    <property type="match status" value="1"/>
</dbReference>
<keyword evidence="15" id="KW-0233">DNA recombination</keyword>
<evidence type="ECO:0000256" key="4">
    <source>
        <dbReference type="ARBA" id="ARBA00022679"/>
    </source>
</evidence>
<keyword evidence="24" id="KW-1185">Reference proteome</keyword>
<comment type="caution">
    <text evidence="23">The sequence shown here is derived from an EMBL/GenBank/DDBJ whole genome shotgun (WGS) entry which is preliminary data.</text>
</comment>
<evidence type="ECO:0000256" key="7">
    <source>
        <dbReference type="ARBA" id="ARBA00022723"/>
    </source>
</evidence>
<accession>A0AAW9RL82</accession>
<dbReference type="InterPro" id="IPR012340">
    <property type="entry name" value="NA-bd_OB-fold"/>
</dbReference>
<dbReference type="Pfam" id="PF01068">
    <property type="entry name" value="DNA_ligase_A_M"/>
    <property type="match status" value="1"/>
</dbReference>
<comment type="catalytic activity">
    <reaction evidence="20">
        <text>ATP + (deoxyribonucleotide)n-3'-hydroxyl + 5'-phospho-(deoxyribonucleotide)m = (deoxyribonucleotide)n+m + AMP + diphosphate.</text>
        <dbReference type="EC" id="6.5.1.1"/>
    </reaction>
</comment>
<dbReference type="Gene3D" id="3.30.470.30">
    <property type="entry name" value="DNA ligase/mRNA capping enzyme"/>
    <property type="match status" value="1"/>
</dbReference>
<dbReference type="Pfam" id="PF21686">
    <property type="entry name" value="LigD_Prim-Pol"/>
    <property type="match status" value="1"/>
</dbReference>
<dbReference type="NCBIfam" id="TIGR02776">
    <property type="entry name" value="NHEJ_ligase_prk"/>
    <property type="match status" value="1"/>
</dbReference>
<dbReference type="GO" id="GO:0006310">
    <property type="term" value="P:DNA recombination"/>
    <property type="evidence" value="ECO:0007669"/>
    <property type="project" value="UniProtKB-KW"/>
</dbReference>
<dbReference type="Proteomes" id="UP001378188">
    <property type="component" value="Unassembled WGS sequence"/>
</dbReference>
<evidence type="ECO:0000256" key="2">
    <source>
        <dbReference type="ARBA" id="ARBA00012727"/>
    </source>
</evidence>
<keyword evidence="11" id="KW-0269">Exonuclease</keyword>
<dbReference type="InterPro" id="IPR014144">
    <property type="entry name" value="LigD_PE_domain"/>
</dbReference>
<dbReference type="GO" id="GO:0004527">
    <property type="term" value="F:exonuclease activity"/>
    <property type="evidence" value="ECO:0007669"/>
    <property type="project" value="UniProtKB-KW"/>
</dbReference>
<evidence type="ECO:0000256" key="8">
    <source>
        <dbReference type="ARBA" id="ARBA00022741"/>
    </source>
</evidence>
<evidence type="ECO:0000256" key="12">
    <source>
        <dbReference type="ARBA" id="ARBA00022840"/>
    </source>
</evidence>
<evidence type="ECO:0000256" key="10">
    <source>
        <dbReference type="ARBA" id="ARBA00022801"/>
    </source>
</evidence>
<evidence type="ECO:0000256" key="17">
    <source>
        <dbReference type="ARBA" id="ARBA00023211"/>
    </source>
</evidence>
<dbReference type="InterPro" id="IPR014146">
    <property type="entry name" value="LigD_ligase_dom"/>
</dbReference>
<keyword evidence="3 23" id="KW-0436">Ligase</keyword>
<dbReference type="InterPro" id="IPR052171">
    <property type="entry name" value="NHEJ_LigD"/>
</dbReference>
<dbReference type="GO" id="GO:0005524">
    <property type="term" value="F:ATP binding"/>
    <property type="evidence" value="ECO:0007669"/>
    <property type="project" value="UniProtKB-KW"/>
</dbReference>
<keyword evidence="6" id="KW-0540">Nuclease</keyword>
<keyword evidence="5" id="KW-0548">Nucleotidyltransferase</keyword>
<name>A0AAW9RL82_9HYPH</name>
<proteinExistence type="predicted"/>
<dbReference type="InterPro" id="IPR014145">
    <property type="entry name" value="LigD_pol_dom"/>
</dbReference>
<evidence type="ECO:0000256" key="13">
    <source>
        <dbReference type="ARBA" id="ARBA00022932"/>
    </source>
</evidence>
<dbReference type="InterPro" id="IPR033651">
    <property type="entry name" value="PaeLigD_Pol-like"/>
</dbReference>
<dbReference type="CDD" id="cd07906">
    <property type="entry name" value="Adenylation_DNA_ligase_LigD_LigC"/>
    <property type="match status" value="1"/>
</dbReference>
<dbReference type="RefSeq" id="WP_340332031.1">
    <property type="nucleotide sequence ID" value="NZ_JAZHOF010000011.1"/>
</dbReference>
<dbReference type="Pfam" id="PF13298">
    <property type="entry name" value="LigD_N"/>
    <property type="match status" value="1"/>
</dbReference>
<evidence type="ECO:0000256" key="14">
    <source>
        <dbReference type="ARBA" id="ARBA00023125"/>
    </source>
</evidence>
<keyword evidence="14" id="KW-0238">DNA-binding</keyword>
<dbReference type="GO" id="GO:0003887">
    <property type="term" value="F:DNA-directed DNA polymerase activity"/>
    <property type="evidence" value="ECO:0007669"/>
    <property type="project" value="UniProtKB-KW"/>
</dbReference>
<dbReference type="NCBIfam" id="TIGR02777">
    <property type="entry name" value="LigD_PE_dom"/>
    <property type="match status" value="1"/>
</dbReference>
<dbReference type="GO" id="GO:0003677">
    <property type="term" value="F:DNA binding"/>
    <property type="evidence" value="ECO:0007669"/>
    <property type="project" value="UniProtKB-KW"/>
</dbReference>
<dbReference type="GO" id="GO:0006281">
    <property type="term" value="P:DNA repair"/>
    <property type="evidence" value="ECO:0007669"/>
    <property type="project" value="UniProtKB-KW"/>
</dbReference>
<evidence type="ECO:0000256" key="5">
    <source>
        <dbReference type="ARBA" id="ARBA00022695"/>
    </source>
</evidence>
<evidence type="ECO:0000256" key="18">
    <source>
        <dbReference type="ARBA" id="ARBA00023268"/>
    </source>
</evidence>
<evidence type="ECO:0000256" key="9">
    <source>
        <dbReference type="ARBA" id="ARBA00022763"/>
    </source>
</evidence>
<dbReference type="GO" id="GO:0003910">
    <property type="term" value="F:DNA ligase (ATP) activity"/>
    <property type="evidence" value="ECO:0007669"/>
    <property type="project" value="UniProtKB-EC"/>
</dbReference>
<dbReference type="Gene3D" id="3.90.920.10">
    <property type="entry name" value="DNA primase, PRIM domain"/>
    <property type="match status" value="1"/>
</dbReference>
<evidence type="ECO:0000256" key="1">
    <source>
        <dbReference type="ARBA" id="ARBA00001936"/>
    </source>
</evidence>
<feature type="compositionally biased region" description="Basic and acidic residues" evidence="21">
    <location>
        <begin position="1"/>
        <end position="25"/>
    </location>
</feature>
<evidence type="ECO:0000256" key="6">
    <source>
        <dbReference type="ARBA" id="ARBA00022722"/>
    </source>
</evidence>
<dbReference type="GO" id="GO:0046872">
    <property type="term" value="F:metal ion binding"/>
    <property type="evidence" value="ECO:0007669"/>
    <property type="project" value="UniProtKB-KW"/>
</dbReference>
<evidence type="ECO:0000256" key="3">
    <source>
        <dbReference type="ARBA" id="ARBA00022598"/>
    </source>
</evidence>
<gene>
    <name evidence="23" type="primary">ligD</name>
    <name evidence="23" type="ORF">V3328_22815</name>
</gene>
<feature type="region of interest" description="Disordered" evidence="21">
    <location>
        <begin position="1"/>
        <end position="32"/>
    </location>
</feature>
<evidence type="ECO:0000313" key="23">
    <source>
        <dbReference type="EMBL" id="MEJ8574334.1"/>
    </source>
</evidence>
<comment type="cofactor">
    <cofactor evidence="1">
        <name>Mn(2+)</name>
        <dbReference type="ChEBI" id="CHEBI:29035"/>
    </cofactor>
</comment>
<dbReference type="PANTHER" id="PTHR42705:SF2">
    <property type="entry name" value="BIFUNCTIONAL NON-HOMOLOGOUS END JOINING PROTEIN LIGD"/>
    <property type="match status" value="1"/>
</dbReference>
<evidence type="ECO:0000256" key="20">
    <source>
        <dbReference type="ARBA" id="ARBA00034003"/>
    </source>
</evidence>
<keyword evidence="9" id="KW-0227">DNA damage</keyword>
<feature type="compositionally biased region" description="Basic and acidic residues" evidence="21">
    <location>
        <begin position="531"/>
        <end position="543"/>
    </location>
</feature>
<keyword evidence="18" id="KW-0511">Multifunctional enzyme</keyword>
<dbReference type="Gene3D" id="3.30.1490.70">
    <property type="match status" value="1"/>
</dbReference>
<dbReference type="InterPro" id="IPR014143">
    <property type="entry name" value="NHEJ_ligase_prk"/>
</dbReference>
<keyword evidence="10" id="KW-0378">Hydrolase</keyword>
<dbReference type="NCBIfam" id="TIGR02779">
    <property type="entry name" value="NHEJ_ligase_lig"/>
    <property type="match status" value="1"/>
</dbReference>
<feature type="region of interest" description="Disordered" evidence="21">
    <location>
        <begin position="193"/>
        <end position="229"/>
    </location>
</feature>
<dbReference type="PANTHER" id="PTHR42705">
    <property type="entry name" value="BIFUNCTIONAL NON-HOMOLOGOUS END JOINING PROTEIN LIGD"/>
    <property type="match status" value="1"/>
</dbReference>
<dbReference type="PROSITE" id="PS50160">
    <property type="entry name" value="DNA_LIGASE_A3"/>
    <property type="match status" value="1"/>
</dbReference>
<evidence type="ECO:0000256" key="15">
    <source>
        <dbReference type="ARBA" id="ARBA00023172"/>
    </source>
</evidence>
<evidence type="ECO:0000259" key="22">
    <source>
        <dbReference type="PROSITE" id="PS50160"/>
    </source>
</evidence>
<feature type="region of interest" description="Disordered" evidence="21">
    <location>
        <begin position="531"/>
        <end position="555"/>
    </location>
</feature>
<keyword evidence="16" id="KW-0234">DNA repair</keyword>